<evidence type="ECO:0000313" key="1">
    <source>
        <dbReference type="EMBL" id="PIR92907.1"/>
    </source>
</evidence>
<gene>
    <name evidence="1" type="ORF">COT99_03620</name>
</gene>
<sequence length="62" mass="6668">MNEEKSTFIHVCPSWTAGPRSAHPKFGGGVIIGGIPRAGEDPMECFARSMTNFNKMVEEAAA</sequence>
<organism evidence="1 2">
    <name type="scientific">Candidatus Falkowbacteria bacterium CG10_big_fil_rev_8_21_14_0_10_43_10</name>
    <dbReference type="NCBI Taxonomy" id="1974567"/>
    <lineage>
        <taxon>Bacteria</taxon>
        <taxon>Candidatus Falkowiibacteriota</taxon>
    </lineage>
</organism>
<feature type="non-terminal residue" evidence="1">
    <location>
        <position position="62"/>
    </location>
</feature>
<accession>A0A2H0V1F6</accession>
<dbReference type="Proteomes" id="UP000228626">
    <property type="component" value="Unassembled WGS sequence"/>
</dbReference>
<comment type="caution">
    <text evidence="1">The sequence shown here is derived from an EMBL/GenBank/DDBJ whole genome shotgun (WGS) entry which is preliminary data.</text>
</comment>
<proteinExistence type="predicted"/>
<dbReference type="AlphaFoldDB" id="A0A2H0V1F6"/>
<dbReference type="EMBL" id="PFAR01000044">
    <property type="protein sequence ID" value="PIR92907.1"/>
    <property type="molecule type" value="Genomic_DNA"/>
</dbReference>
<reference evidence="2" key="1">
    <citation type="submission" date="2017-09" db="EMBL/GenBank/DDBJ databases">
        <title>Depth-based differentiation of microbial function through sediment-hosted aquifers and enrichment of novel symbionts in the deep terrestrial subsurface.</title>
        <authorList>
            <person name="Probst A.J."/>
            <person name="Ladd B."/>
            <person name="Jarett J.K."/>
            <person name="Geller-Mcgrath D.E."/>
            <person name="Sieber C.M.K."/>
            <person name="Emerson J.B."/>
            <person name="Anantharaman K."/>
            <person name="Thomas B.C."/>
            <person name="Malmstrom R."/>
            <person name="Stieglmeier M."/>
            <person name="Klingl A."/>
            <person name="Woyke T."/>
            <person name="Ryan C.M."/>
            <person name="Banfield J.F."/>
        </authorList>
    </citation>
    <scope>NUCLEOTIDE SEQUENCE [LARGE SCALE GENOMIC DNA]</scope>
</reference>
<name>A0A2H0V1F6_9BACT</name>
<protein>
    <submittedName>
        <fullName evidence="1">Uncharacterized protein</fullName>
    </submittedName>
</protein>
<evidence type="ECO:0000313" key="2">
    <source>
        <dbReference type="Proteomes" id="UP000228626"/>
    </source>
</evidence>